<accession>A0A1A8I3L0</accession>
<sequence length="95" mass="10698">SGHSPWSGLDTDNCCWQPGPRNQVHMRLYSHVLFCQEDRGRVQFLGHNSHQGGKNKASDSLVHGALRDTLFDNVFLQSLACSHTLPFVCCRSHYS</sequence>
<feature type="non-terminal residue" evidence="1">
    <location>
        <position position="1"/>
    </location>
</feature>
<feature type="non-terminal residue" evidence="1">
    <location>
        <position position="95"/>
    </location>
</feature>
<gene>
    <name evidence="1" type="primary">Nfu_g_1_000361</name>
</gene>
<reference evidence="1" key="1">
    <citation type="submission" date="2016-05" db="EMBL/GenBank/DDBJ databases">
        <authorList>
            <person name="Lavstsen T."/>
            <person name="Jespersen J.S."/>
        </authorList>
    </citation>
    <scope>NUCLEOTIDE SEQUENCE</scope>
    <source>
        <tissue evidence="1">Brain</tissue>
    </source>
</reference>
<protein>
    <submittedName>
        <fullName evidence="1">Uncharacterized protein</fullName>
    </submittedName>
</protein>
<organism evidence="1">
    <name type="scientific">Nothobranchius kuhntae</name>
    <name type="common">Beira killifish</name>
    <dbReference type="NCBI Taxonomy" id="321403"/>
    <lineage>
        <taxon>Eukaryota</taxon>
        <taxon>Metazoa</taxon>
        <taxon>Chordata</taxon>
        <taxon>Craniata</taxon>
        <taxon>Vertebrata</taxon>
        <taxon>Euteleostomi</taxon>
        <taxon>Actinopterygii</taxon>
        <taxon>Neopterygii</taxon>
        <taxon>Teleostei</taxon>
        <taxon>Neoteleostei</taxon>
        <taxon>Acanthomorphata</taxon>
        <taxon>Ovalentaria</taxon>
        <taxon>Atherinomorphae</taxon>
        <taxon>Cyprinodontiformes</taxon>
        <taxon>Nothobranchiidae</taxon>
        <taxon>Nothobranchius</taxon>
    </lineage>
</organism>
<dbReference type="EMBL" id="HAED01005147">
    <property type="protein sequence ID" value="SBQ91177.1"/>
    <property type="molecule type" value="Transcribed_RNA"/>
</dbReference>
<proteinExistence type="predicted"/>
<name>A0A1A8I3L0_NOTKU</name>
<reference evidence="1" key="2">
    <citation type="submission" date="2016-06" db="EMBL/GenBank/DDBJ databases">
        <title>The genome of a short-lived fish provides insights into sex chromosome evolution and the genetic control of aging.</title>
        <authorList>
            <person name="Reichwald K."/>
            <person name="Felder M."/>
            <person name="Petzold A."/>
            <person name="Koch P."/>
            <person name="Groth M."/>
            <person name="Platzer M."/>
        </authorList>
    </citation>
    <scope>NUCLEOTIDE SEQUENCE</scope>
    <source>
        <tissue evidence="1">Brain</tissue>
    </source>
</reference>
<evidence type="ECO:0000313" key="1">
    <source>
        <dbReference type="EMBL" id="SBQ91177.1"/>
    </source>
</evidence>
<dbReference type="AlphaFoldDB" id="A0A1A8I3L0"/>